<reference evidence="4 5" key="1">
    <citation type="journal article" date="2010" name="Plant Cell">
        <title>The Chlorella variabilis NC64A genome reveals adaptation to photosymbiosis, coevolution with viruses, and cryptic sex.</title>
        <authorList>
            <person name="Blanc G."/>
            <person name="Duncan G."/>
            <person name="Agarkova I."/>
            <person name="Borodovsky M."/>
            <person name="Gurnon J."/>
            <person name="Kuo A."/>
            <person name="Lindquist E."/>
            <person name="Lucas S."/>
            <person name="Pangilinan J."/>
            <person name="Polle J."/>
            <person name="Salamov A."/>
            <person name="Terry A."/>
            <person name="Yamada T."/>
            <person name="Dunigan D.D."/>
            <person name="Grigoriev I.V."/>
            <person name="Claverie J.M."/>
            <person name="Van Etten J.L."/>
        </authorList>
    </citation>
    <scope>NUCLEOTIDE SEQUENCE [LARGE SCALE GENOMIC DNA]</scope>
    <source>
        <strain evidence="4 5">NC64A</strain>
    </source>
</reference>
<dbReference type="Proteomes" id="UP000008141">
    <property type="component" value="Unassembled WGS sequence"/>
</dbReference>
<dbReference type="EMBL" id="GL433836">
    <property type="protein sequence ID" value="EFN59144.1"/>
    <property type="molecule type" value="Genomic_DNA"/>
</dbReference>
<keyword evidence="2" id="KW-0732">Signal</keyword>
<evidence type="ECO:0000313" key="4">
    <source>
        <dbReference type="EMBL" id="EFN59144.1"/>
    </source>
</evidence>
<feature type="chain" id="PRO_5003156136" description="Glycosyltransferase 61 catalytic domain-containing protein" evidence="2">
    <location>
        <begin position="23"/>
        <end position="537"/>
    </location>
</feature>
<dbReference type="InterPro" id="IPR049625">
    <property type="entry name" value="Glyco_transf_61_cat"/>
</dbReference>
<dbReference type="GeneID" id="17358472"/>
<gene>
    <name evidence="4" type="ORF">CHLNCDRAFT_137972</name>
</gene>
<dbReference type="RefSeq" id="XP_005851246.1">
    <property type="nucleotide sequence ID" value="XM_005851184.1"/>
</dbReference>
<sequence>MDRSRTGAQLVAAASLCILVLGAPPAVGEALRLQPSSYSCPEGRVPEGARLDAYRSCTFTNLYLWQGRAYYVLSDDKAAAPALGQLGLKFEMWASDEGPEPVTEFFEVTTADALAQRLPAAAAGQAATVPLAYYHFMEEWLPGLSMTLCEQFGHCSYADRSRLQLIDVQQRPRSCNSRELYPAFFREAAGCLSAKPLLHINGSSLRGQLARVEEAWMGLGPRCRGIPAGCYVPGSGRLPPTPQLTASLRLILAQCLGARLDAPAPLRPVQVLVIDRPYTSNRQRRYPPDRVAVRLAYMEGLSVRQQAQLWSGATVVLHMHGAALGNYFFLPSRAVVVQLAPSYRLNPSRYSRLLERDLAGVSDIRVVDWSNSDPTRLHLNTEAITADTRPGPRSYLADRERYAELATSFECSESLRPSLYRACRSLQTQVNLVLDLEVAANLTDAAIAQAFRQQQQAVPAWLAALRAGAGGAAADGRIPPAAAAAAEQERRRIDAVAAGLPLLERLRGAGPLLTLALGVAVGAAATLVVVSAVWRIA</sequence>
<evidence type="ECO:0000313" key="5">
    <source>
        <dbReference type="Proteomes" id="UP000008141"/>
    </source>
</evidence>
<evidence type="ECO:0000256" key="1">
    <source>
        <dbReference type="SAM" id="Phobius"/>
    </source>
</evidence>
<dbReference type="InParanoid" id="E1Z4Z2"/>
<organism evidence="5">
    <name type="scientific">Chlorella variabilis</name>
    <name type="common">Green alga</name>
    <dbReference type="NCBI Taxonomy" id="554065"/>
    <lineage>
        <taxon>Eukaryota</taxon>
        <taxon>Viridiplantae</taxon>
        <taxon>Chlorophyta</taxon>
        <taxon>core chlorophytes</taxon>
        <taxon>Trebouxiophyceae</taxon>
        <taxon>Chlorellales</taxon>
        <taxon>Chlorellaceae</taxon>
        <taxon>Chlorella clade</taxon>
        <taxon>Chlorella</taxon>
    </lineage>
</organism>
<feature type="domain" description="Glycosyltransferase 61 catalytic" evidence="3">
    <location>
        <begin position="287"/>
        <end position="337"/>
    </location>
</feature>
<name>E1Z4Z2_CHLVA</name>
<proteinExistence type="predicted"/>
<feature type="transmembrane region" description="Helical" evidence="1">
    <location>
        <begin position="512"/>
        <end position="534"/>
    </location>
</feature>
<dbReference type="AlphaFoldDB" id="E1Z4Z2"/>
<evidence type="ECO:0000259" key="3">
    <source>
        <dbReference type="Pfam" id="PF04577"/>
    </source>
</evidence>
<keyword evidence="1" id="KW-0472">Membrane</keyword>
<dbReference type="OrthoDB" id="513131at2759"/>
<keyword evidence="5" id="KW-1185">Reference proteome</keyword>
<keyword evidence="1" id="KW-1133">Transmembrane helix</keyword>
<dbReference type="GO" id="GO:0016757">
    <property type="term" value="F:glycosyltransferase activity"/>
    <property type="evidence" value="ECO:0007669"/>
    <property type="project" value="InterPro"/>
</dbReference>
<dbReference type="KEGG" id="cvr:CHLNCDRAFT_137972"/>
<dbReference type="Pfam" id="PF04577">
    <property type="entry name" value="Glyco_transf_61"/>
    <property type="match status" value="1"/>
</dbReference>
<keyword evidence="1" id="KW-0812">Transmembrane</keyword>
<feature type="signal peptide" evidence="2">
    <location>
        <begin position="1"/>
        <end position="22"/>
    </location>
</feature>
<evidence type="ECO:0000256" key="2">
    <source>
        <dbReference type="SAM" id="SignalP"/>
    </source>
</evidence>
<protein>
    <recommendedName>
        <fullName evidence="3">Glycosyltransferase 61 catalytic domain-containing protein</fullName>
    </recommendedName>
</protein>
<accession>E1Z4Z2</accession>